<accession>A0A151MXH7</accession>
<dbReference type="Proteomes" id="UP000050525">
    <property type="component" value="Unassembled WGS sequence"/>
</dbReference>
<protein>
    <submittedName>
        <fullName evidence="1">Uncharacterized protein</fullName>
    </submittedName>
</protein>
<organism evidence="1 2">
    <name type="scientific">Alligator mississippiensis</name>
    <name type="common">American alligator</name>
    <dbReference type="NCBI Taxonomy" id="8496"/>
    <lineage>
        <taxon>Eukaryota</taxon>
        <taxon>Metazoa</taxon>
        <taxon>Chordata</taxon>
        <taxon>Craniata</taxon>
        <taxon>Vertebrata</taxon>
        <taxon>Euteleostomi</taxon>
        <taxon>Archelosauria</taxon>
        <taxon>Archosauria</taxon>
        <taxon>Crocodylia</taxon>
        <taxon>Alligatoridae</taxon>
        <taxon>Alligatorinae</taxon>
        <taxon>Alligator</taxon>
    </lineage>
</organism>
<evidence type="ECO:0000313" key="1">
    <source>
        <dbReference type="EMBL" id="KYO29129.1"/>
    </source>
</evidence>
<gene>
    <name evidence="1" type="ORF">Y1Q_0009919</name>
</gene>
<keyword evidence="2" id="KW-1185">Reference proteome</keyword>
<name>A0A151MXH7_ALLMI</name>
<proteinExistence type="predicted"/>
<dbReference type="EMBL" id="AKHW03004724">
    <property type="protein sequence ID" value="KYO29129.1"/>
    <property type="molecule type" value="Genomic_DNA"/>
</dbReference>
<dbReference type="AlphaFoldDB" id="A0A151MXH7"/>
<comment type="caution">
    <text evidence="1">The sequence shown here is derived from an EMBL/GenBank/DDBJ whole genome shotgun (WGS) entry which is preliminary data.</text>
</comment>
<sequence>MGRSSIIIFCDNLKSFAVAAVVLMNTFPSTMGPQAVLPTPAHSFICEVEAQGKWFFLPSVTSDKETLTDTNPDQDLAVLVTV</sequence>
<evidence type="ECO:0000313" key="2">
    <source>
        <dbReference type="Proteomes" id="UP000050525"/>
    </source>
</evidence>
<reference evidence="1 2" key="1">
    <citation type="journal article" date="2012" name="Genome Biol.">
        <title>Sequencing three crocodilian genomes to illuminate the evolution of archosaurs and amniotes.</title>
        <authorList>
            <person name="St John J.A."/>
            <person name="Braun E.L."/>
            <person name="Isberg S.R."/>
            <person name="Miles L.G."/>
            <person name="Chong A.Y."/>
            <person name="Gongora J."/>
            <person name="Dalzell P."/>
            <person name="Moran C."/>
            <person name="Bed'hom B."/>
            <person name="Abzhanov A."/>
            <person name="Burgess S.C."/>
            <person name="Cooksey A.M."/>
            <person name="Castoe T.A."/>
            <person name="Crawford N.G."/>
            <person name="Densmore L.D."/>
            <person name="Drew J.C."/>
            <person name="Edwards S.V."/>
            <person name="Faircloth B.C."/>
            <person name="Fujita M.K."/>
            <person name="Greenwold M.J."/>
            <person name="Hoffmann F.G."/>
            <person name="Howard J.M."/>
            <person name="Iguchi T."/>
            <person name="Janes D.E."/>
            <person name="Khan S.Y."/>
            <person name="Kohno S."/>
            <person name="de Koning A.J."/>
            <person name="Lance S.L."/>
            <person name="McCarthy F.M."/>
            <person name="McCormack J.E."/>
            <person name="Merchant M.E."/>
            <person name="Peterson D.G."/>
            <person name="Pollock D.D."/>
            <person name="Pourmand N."/>
            <person name="Raney B.J."/>
            <person name="Roessler K.A."/>
            <person name="Sanford J.R."/>
            <person name="Sawyer R.H."/>
            <person name="Schmidt C.J."/>
            <person name="Triplett E.W."/>
            <person name="Tuberville T.D."/>
            <person name="Venegas-Anaya M."/>
            <person name="Howard J.T."/>
            <person name="Jarvis E.D."/>
            <person name="Guillette L.J.Jr."/>
            <person name="Glenn T.C."/>
            <person name="Green R.E."/>
            <person name="Ray D.A."/>
        </authorList>
    </citation>
    <scope>NUCLEOTIDE SEQUENCE [LARGE SCALE GENOMIC DNA]</scope>
    <source>
        <strain evidence="1">KSC_2009_1</strain>
    </source>
</reference>